<dbReference type="EMBL" id="CP046565">
    <property type="protein sequence ID" value="QJD29489.1"/>
    <property type="molecule type" value="Genomic_DNA"/>
</dbReference>
<comment type="similarity">
    <text evidence="1">Belongs to the ATP-dependent AMP-binding enzyme family.</text>
</comment>
<dbReference type="SMART" id="SM00563">
    <property type="entry name" value="PlsC"/>
    <property type="match status" value="1"/>
</dbReference>
<evidence type="ECO:0000313" key="3">
    <source>
        <dbReference type="EMBL" id="QJD29489.1"/>
    </source>
</evidence>
<dbReference type="Pfam" id="PF00501">
    <property type="entry name" value="AMP-binding"/>
    <property type="match status" value="1"/>
</dbReference>
<dbReference type="InterPro" id="IPR045851">
    <property type="entry name" value="AMP-bd_C_sf"/>
</dbReference>
<dbReference type="InterPro" id="IPR000873">
    <property type="entry name" value="AMP-dep_synth/lig_dom"/>
</dbReference>
<feature type="domain" description="Phospholipid/glycerol acyltransferase" evidence="2">
    <location>
        <begin position="31"/>
        <end position="141"/>
    </location>
</feature>
<dbReference type="AlphaFoldDB" id="A0A858Q6M7"/>
<dbReference type="GO" id="GO:0006631">
    <property type="term" value="P:fatty acid metabolic process"/>
    <property type="evidence" value="ECO:0007669"/>
    <property type="project" value="TreeGrafter"/>
</dbReference>
<dbReference type="PANTHER" id="PTHR43201:SF8">
    <property type="entry name" value="ACYL-COA SYNTHETASE FAMILY MEMBER 3"/>
    <property type="match status" value="1"/>
</dbReference>
<evidence type="ECO:0000256" key="1">
    <source>
        <dbReference type="ARBA" id="ARBA00006432"/>
    </source>
</evidence>
<organism evidence="3 4">
    <name type="scientific">Methylococcus geothermalis</name>
    <dbReference type="NCBI Taxonomy" id="2681310"/>
    <lineage>
        <taxon>Bacteria</taxon>
        <taxon>Pseudomonadati</taxon>
        <taxon>Pseudomonadota</taxon>
        <taxon>Gammaproteobacteria</taxon>
        <taxon>Methylococcales</taxon>
        <taxon>Methylococcaceae</taxon>
        <taxon>Methylococcus</taxon>
    </lineage>
</organism>
<dbReference type="PROSITE" id="PS00455">
    <property type="entry name" value="AMP_BINDING"/>
    <property type="match status" value="1"/>
</dbReference>
<name>A0A858Q6M7_9GAMM</name>
<dbReference type="SUPFAM" id="SSF56801">
    <property type="entry name" value="Acetyl-CoA synthetase-like"/>
    <property type="match status" value="1"/>
</dbReference>
<proteinExistence type="inferred from homology"/>
<accession>A0A858Q6M7</accession>
<dbReference type="InterPro" id="IPR020845">
    <property type="entry name" value="AMP-binding_CS"/>
</dbReference>
<dbReference type="Proteomes" id="UP000503004">
    <property type="component" value="Chromosome"/>
</dbReference>
<dbReference type="GO" id="GO:0016746">
    <property type="term" value="F:acyltransferase activity"/>
    <property type="evidence" value="ECO:0007669"/>
    <property type="project" value="InterPro"/>
</dbReference>
<evidence type="ECO:0000259" key="2">
    <source>
        <dbReference type="SMART" id="SM00563"/>
    </source>
</evidence>
<dbReference type="InterPro" id="IPR042099">
    <property type="entry name" value="ANL_N_sf"/>
</dbReference>
<dbReference type="InterPro" id="IPR002123">
    <property type="entry name" value="Plipid/glycerol_acylTrfase"/>
</dbReference>
<evidence type="ECO:0000313" key="4">
    <source>
        <dbReference type="Proteomes" id="UP000503004"/>
    </source>
</evidence>
<dbReference type="Gene3D" id="3.30.300.30">
    <property type="match status" value="1"/>
</dbReference>
<reference evidence="4" key="1">
    <citation type="submission" date="2019-12" db="EMBL/GenBank/DDBJ databases">
        <authorList>
            <person name="Awala S.I."/>
            <person name="Rhee S.K."/>
        </authorList>
    </citation>
    <scope>NUCLEOTIDE SEQUENCE [LARGE SCALE GENOMIC DNA]</scope>
    <source>
        <strain evidence="4">IM1</strain>
    </source>
</reference>
<dbReference type="Pfam" id="PF01553">
    <property type="entry name" value="Acyltransferase"/>
    <property type="match status" value="1"/>
</dbReference>
<protein>
    <submittedName>
        <fullName evidence="3">AMP-binding protein</fullName>
    </submittedName>
</protein>
<dbReference type="RefSeq" id="WP_169602772.1">
    <property type="nucleotide sequence ID" value="NZ_CP046565.1"/>
</dbReference>
<dbReference type="KEGG" id="metu:GNH96_05605"/>
<gene>
    <name evidence="3" type="ORF">GNH96_05605</name>
</gene>
<dbReference type="SUPFAM" id="SSF69593">
    <property type="entry name" value="Glycerol-3-phosphate (1)-acyltransferase"/>
    <property type="match status" value="1"/>
</dbReference>
<dbReference type="GO" id="GO:0031956">
    <property type="term" value="F:medium-chain fatty acid-CoA ligase activity"/>
    <property type="evidence" value="ECO:0007669"/>
    <property type="project" value="TreeGrafter"/>
</dbReference>
<dbReference type="CDD" id="cd07989">
    <property type="entry name" value="LPLAT_AGPAT-like"/>
    <property type="match status" value="1"/>
</dbReference>
<dbReference type="Gene3D" id="3.40.50.12780">
    <property type="entry name" value="N-terminal domain of ligase-like"/>
    <property type="match status" value="1"/>
</dbReference>
<keyword evidence="4" id="KW-1185">Reference proteome</keyword>
<dbReference type="PANTHER" id="PTHR43201">
    <property type="entry name" value="ACYL-COA SYNTHETASE"/>
    <property type="match status" value="1"/>
</dbReference>
<sequence length="716" mass="78656">MIKPIIRLVLKALYRVQVKGIEHYHGAGKRVLIVSNHTSFLDPLLLWAFLPDEITFAINTHIARSWWVKPALHWVRTFPMDPINPMSIKALTHHLRRDLKAVVFPEGRITVTGSLMKIYDGSGMVADKADAVVLPIRIDGAQYSPFSRLKGVVRLRWLPRITINILPSRKISPPPDIHGEERRRHAGLALSDIMSEMIFATGNHHGTLFSALLDARKVHGGKTLVLEDTERKPASYNQLIARALFAGERLERLTEAGETVGLLLPTAIGTVATLLGLQHTGRIPAMLNFSTGVSVLLAACETAAIRTVLTSRRFVEGAKLEDTISQLETKVKVIYLDDVFRDVSALDKLRALAKGRAVDYGYRNRVSADSPAVILFTSGSEGAPKGVALSHANLLSNREQFAARVDFGPQDVILNALPLFHSFGLTTGTLLPLLSGTRIFLYPSPLHYRIIPEVAYDINATILFGTNTFLSGYGKHAHPYDFYSIRYVFAGAEKVQAETRKLWAEKFGIRIMEGYGVTETSPVLTVNTPMHYREGTVGRLMPGIDYALEPVEGIADGGRLHVKGPNVMLGYLQAHAPARIEPPASCFGPGWYDTGDIVSVDEHGFVTIKGRAKRFAKIGGEMISLAVIEELAAKVWPDAQHAVISLPDPRKGEQIVLATNHARAERTPLFERARAEGLGELYLPKQIRILPALPLLGSGKIDYPSLAALLSAENSA</sequence>